<keyword evidence="2" id="KW-1185">Reference proteome</keyword>
<comment type="caution">
    <text evidence="1">The sequence shown here is derived from an EMBL/GenBank/DDBJ whole genome shotgun (WGS) entry which is preliminary data.</text>
</comment>
<evidence type="ECO:0000313" key="2">
    <source>
        <dbReference type="Proteomes" id="UP001525890"/>
    </source>
</evidence>
<sequence>MSSELISTLKALSRSDQFYIMPILLSELAQQETSLIQSEQSYPVWSPYGANEAADTLLKVLQESQSQAV</sequence>
<reference evidence="1 2" key="1">
    <citation type="journal article" date="2022" name="Front. Microbiol.">
        <title>High genomic differentiation and limited gene flow indicate recent cryptic speciation within the genus Laspinema (cyanobacteria).</title>
        <authorList>
            <person name="Stanojkovic A."/>
            <person name="Skoupy S."/>
            <person name="Skaloud P."/>
            <person name="Dvorak P."/>
        </authorList>
    </citation>
    <scope>NUCLEOTIDE SEQUENCE [LARGE SCALE GENOMIC DNA]</scope>
    <source>
        <strain evidence="1 2">D2a</strain>
    </source>
</reference>
<proteinExistence type="predicted"/>
<organism evidence="1 2">
    <name type="scientific">Laspinema palackyanum D2a</name>
    <dbReference type="NCBI Taxonomy" id="2953684"/>
    <lineage>
        <taxon>Bacteria</taxon>
        <taxon>Bacillati</taxon>
        <taxon>Cyanobacteriota</taxon>
        <taxon>Cyanophyceae</taxon>
        <taxon>Oscillatoriophycideae</taxon>
        <taxon>Oscillatoriales</taxon>
        <taxon>Laspinemataceae</taxon>
        <taxon>Laspinema</taxon>
        <taxon>Laspinema palackyanum</taxon>
    </lineage>
</organism>
<name>A0ABT2MYW9_9CYAN</name>
<protein>
    <submittedName>
        <fullName evidence="1">Uncharacterized protein</fullName>
    </submittedName>
</protein>
<evidence type="ECO:0000313" key="1">
    <source>
        <dbReference type="EMBL" id="MCT7969941.1"/>
    </source>
</evidence>
<dbReference type="EMBL" id="JAMXFF010000066">
    <property type="protein sequence ID" value="MCT7969941.1"/>
    <property type="molecule type" value="Genomic_DNA"/>
</dbReference>
<gene>
    <name evidence="1" type="ORF">NG799_26875</name>
</gene>
<dbReference type="RefSeq" id="WP_368009380.1">
    <property type="nucleotide sequence ID" value="NZ_JAMXFF010000066.1"/>
</dbReference>
<accession>A0ABT2MYW9</accession>
<dbReference type="Proteomes" id="UP001525890">
    <property type="component" value="Unassembled WGS sequence"/>
</dbReference>